<dbReference type="InterPro" id="IPR029052">
    <property type="entry name" value="Metallo-depent_PP-like"/>
</dbReference>
<dbReference type="GeneID" id="25394225"/>
<dbReference type="SUPFAM" id="SSF56300">
    <property type="entry name" value="Metallo-dependent phosphatases"/>
    <property type="match status" value="1"/>
</dbReference>
<dbReference type="HOGENOM" id="CLU_049846_0_0_2"/>
<dbReference type="AlphaFoldDB" id="B8GEY4"/>
<evidence type="ECO:0000259" key="1">
    <source>
        <dbReference type="Pfam" id="PF12850"/>
    </source>
</evidence>
<reference evidence="2 3" key="1">
    <citation type="journal article" date="2015" name="Genome Announc.">
        <title>Complete Genome Sequence of Methanosphaerula palustris E1-9CT, a Hydrogenotrophic Methanogen Isolated from a Minerotrophic Fen Peatland.</title>
        <authorList>
            <person name="Cadillo-Quiroz H."/>
            <person name="Browne P."/>
            <person name="Kyrpides N."/>
            <person name="Woyke T."/>
            <person name="Goodwin L."/>
            <person name="Detter C."/>
            <person name="Yavitt J.B."/>
            <person name="Zinder S.H."/>
        </authorList>
    </citation>
    <scope>NUCLEOTIDE SEQUENCE [LARGE SCALE GENOMIC DNA]</scope>
    <source>
        <strain evidence="3">ATCC BAA-1556 / DSM 19958 / E1-9c</strain>
    </source>
</reference>
<dbReference type="eggNOG" id="arCOG01154">
    <property type="taxonomic scope" value="Archaea"/>
</dbReference>
<keyword evidence="3" id="KW-1185">Reference proteome</keyword>
<name>B8GEY4_METPE</name>
<dbReference type="EMBL" id="CP001338">
    <property type="protein sequence ID" value="ACL17790.1"/>
    <property type="molecule type" value="Genomic_DNA"/>
</dbReference>
<dbReference type="Proteomes" id="UP000002457">
    <property type="component" value="Chromosome"/>
</dbReference>
<organism evidence="2 3">
    <name type="scientific">Methanosphaerula palustris (strain ATCC BAA-1556 / DSM 19958 / E1-9c)</name>
    <dbReference type="NCBI Taxonomy" id="521011"/>
    <lineage>
        <taxon>Archaea</taxon>
        <taxon>Methanobacteriati</taxon>
        <taxon>Methanobacteriota</taxon>
        <taxon>Stenosarchaea group</taxon>
        <taxon>Methanomicrobia</taxon>
        <taxon>Methanomicrobiales</taxon>
        <taxon>Methanoregulaceae</taxon>
        <taxon>Methanosphaerula</taxon>
    </lineage>
</organism>
<protein>
    <submittedName>
        <fullName evidence="2">Metallophosphoesterase</fullName>
    </submittedName>
</protein>
<proteinExistence type="predicted"/>
<dbReference type="OrthoDB" id="113823at2157"/>
<dbReference type="RefSeq" id="WP_012619109.1">
    <property type="nucleotide sequence ID" value="NC_011832.1"/>
</dbReference>
<dbReference type="InterPro" id="IPR024654">
    <property type="entry name" value="Calcineurin-like_PHP_lpxH"/>
</dbReference>
<accession>B8GEY4</accession>
<sequence length="424" mass="46647">METSSWSIALTPSTADWRLRQLQREVMERAPGEVSPIPPILTLTGPFTSQPGVEFMNLQEAVASAGVLGPVGYLLDGWGWRRGMEGWILGCRVVPSTALITLADTLHRMMLPLVGDDDLAPPHWEVPLVRAPGFQPPESLTAPTAPQKDQSLFSRFTSWVRPREPASFEVNAGIPPLCLPLEGLRLMLLAGEQPVGGYDLVLQTWLNRYRSTSQEAWSDTLAGYRERILWSSPRRGGPPYLISDLHLGHADIIQYCSRPFPDRSTMNQALIVGWNQVISPGDQVLFLGDLCGSPTQVPEFLSALSGAITWVQGNHDPSSGEVCEQLTLTVDGVDLLLVHDPADAPPAFDGWVVHGHTHNRRLHRYPFLSVRGRTINVSAEVIGYRPVSLSSLVAMIRTSDQDLLVFPLQGAEDICHPEPLSDQT</sequence>
<dbReference type="KEGG" id="mpl:Mpal_2517"/>
<evidence type="ECO:0000313" key="3">
    <source>
        <dbReference type="Proteomes" id="UP000002457"/>
    </source>
</evidence>
<feature type="domain" description="Calcineurin-like phosphoesterase" evidence="1">
    <location>
        <begin position="241"/>
        <end position="364"/>
    </location>
</feature>
<evidence type="ECO:0000313" key="2">
    <source>
        <dbReference type="EMBL" id="ACL17790.1"/>
    </source>
</evidence>
<dbReference type="Gene3D" id="3.60.21.10">
    <property type="match status" value="1"/>
</dbReference>
<dbReference type="STRING" id="521011.Mpal_2517"/>
<dbReference type="Pfam" id="PF12850">
    <property type="entry name" value="Metallophos_2"/>
    <property type="match status" value="1"/>
</dbReference>
<gene>
    <name evidence="2" type="ordered locus">Mpal_2517</name>
</gene>